<dbReference type="Proteomes" id="UP000325291">
    <property type="component" value="Unassembled WGS sequence"/>
</dbReference>
<protein>
    <submittedName>
        <fullName evidence="5">Winged helix-turn-helix transcriptional regulator</fullName>
    </submittedName>
</protein>
<dbReference type="PRINTS" id="PR00598">
    <property type="entry name" value="HTHMARR"/>
</dbReference>
<name>A0A5A9ZKD8_9RHOB</name>
<evidence type="ECO:0000256" key="3">
    <source>
        <dbReference type="ARBA" id="ARBA00023163"/>
    </source>
</evidence>
<dbReference type="PROSITE" id="PS50995">
    <property type="entry name" value="HTH_MARR_2"/>
    <property type="match status" value="1"/>
</dbReference>
<keyword evidence="1" id="KW-0805">Transcription regulation</keyword>
<keyword evidence="6" id="KW-1185">Reference proteome</keyword>
<dbReference type="PANTHER" id="PTHR42756">
    <property type="entry name" value="TRANSCRIPTIONAL REGULATOR, MARR"/>
    <property type="match status" value="1"/>
</dbReference>
<dbReference type="Gene3D" id="1.10.10.10">
    <property type="entry name" value="Winged helix-like DNA-binding domain superfamily/Winged helix DNA-binding domain"/>
    <property type="match status" value="1"/>
</dbReference>
<reference evidence="5 6" key="1">
    <citation type="submission" date="2019-07" db="EMBL/GenBank/DDBJ databases">
        <title>Aquicoccus porphyridii gen. nov., sp. nov., isolated from a small marine red alga, Porphyridium marinum.</title>
        <authorList>
            <person name="Liu L."/>
        </authorList>
    </citation>
    <scope>NUCLEOTIDE SEQUENCE [LARGE SCALE GENOMIC DNA]</scope>
    <source>
        <strain evidence="5 6">L1 8-17</strain>
    </source>
</reference>
<dbReference type="EMBL" id="VINQ01000003">
    <property type="protein sequence ID" value="KAA0917638.1"/>
    <property type="molecule type" value="Genomic_DNA"/>
</dbReference>
<dbReference type="InterPro" id="IPR036388">
    <property type="entry name" value="WH-like_DNA-bd_sf"/>
</dbReference>
<comment type="caution">
    <text evidence="5">The sequence shown here is derived from an EMBL/GenBank/DDBJ whole genome shotgun (WGS) entry which is preliminary data.</text>
</comment>
<dbReference type="SUPFAM" id="SSF46785">
    <property type="entry name" value="Winged helix' DNA-binding domain"/>
    <property type="match status" value="1"/>
</dbReference>
<dbReference type="PANTHER" id="PTHR42756:SF1">
    <property type="entry name" value="TRANSCRIPTIONAL REPRESSOR OF EMRAB OPERON"/>
    <property type="match status" value="1"/>
</dbReference>
<organism evidence="5 6">
    <name type="scientific">Aquicoccus porphyridii</name>
    <dbReference type="NCBI Taxonomy" id="1852029"/>
    <lineage>
        <taxon>Bacteria</taxon>
        <taxon>Pseudomonadati</taxon>
        <taxon>Pseudomonadota</taxon>
        <taxon>Alphaproteobacteria</taxon>
        <taxon>Rhodobacterales</taxon>
        <taxon>Paracoccaceae</taxon>
        <taxon>Aquicoccus</taxon>
    </lineage>
</organism>
<evidence type="ECO:0000256" key="2">
    <source>
        <dbReference type="ARBA" id="ARBA00023125"/>
    </source>
</evidence>
<dbReference type="Pfam" id="PF01047">
    <property type="entry name" value="MarR"/>
    <property type="match status" value="1"/>
</dbReference>
<dbReference type="GO" id="GO:0003677">
    <property type="term" value="F:DNA binding"/>
    <property type="evidence" value="ECO:0007669"/>
    <property type="project" value="UniProtKB-KW"/>
</dbReference>
<keyword evidence="3" id="KW-0804">Transcription</keyword>
<dbReference type="InterPro" id="IPR036390">
    <property type="entry name" value="WH_DNA-bd_sf"/>
</dbReference>
<gene>
    <name evidence="5" type="ORF">FLO80_06290</name>
</gene>
<dbReference type="SMART" id="SM00347">
    <property type="entry name" value="HTH_MARR"/>
    <property type="match status" value="1"/>
</dbReference>
<proteinExistence type="predicted"/>
<dbReference type="InterPro" id="IPR000835">
    <property type="entry name" value="HTH_MarR-typ"/>
</dbReference>
<evidence type="ECO:0000259" key="4">
    <source>
        <dbReference type="PROSITE" id="PS50995"/>
    </source>
</evidence>
<evidence type="ECO:0000313" key="5">
    <source>
        <dbReference type="EMBL" id="KAA0917638.1"/>
    </source>
</evidence>
<keyword evidence="2" id="KW-0238">DNA-binding</keyword>
<evidence type="ECO:0000256" key="1">
    <source>
        <dbReference type="ARBA" id="ARBA00023015"/>
    </source>
</evidence>
<accession>A0A5A9ZKD8</accession>
<evidence type="ECO:0000313" key="6">
    <source>
        <dbReference type="Proteomes" id="UP000325291"/>
    </source>
</evidence>
<dbReference type="GO" id="GO:0003700">
    <property type="term" value="F:DNA-binding transcription factor activity"/>
    <property type="evidence" value="ECO:0007669"/>
    <property type="project" value="InterPro"/>
</dbReference>
<sequence length="166" mass="18512">MQPPETVPSEDETQGKGFVSDYLLYLLAAASEAASAQFHAHVRTHGLRVPEWRVLAWLHDRDGAMITRLARISLIEQSRLTRIIIQMEERGLVIRKGDTRDRRRVRVHLTDKGRQIAEQLVTDARAHETALLAQLEGGDGARLKPALAALLARLDPDGQTRGEPDA</sequence>
<feature type="domain" description="HTH marR-type" evidence="4">
    <location>
        <begin position="20"/>
        <end position="156"/>
    </location>
</feature>
<dbReference type="AlphaFoldDB" id="A0A5A9ZKD8"/>
<dbReference type="RefSeq" id="WP_111362785.1">
    <property type="nucleotide sequence ID" value="NZ_VINQ01000003.1"/>
</dbReference>